<dbReference type="InterPro" id="IPR050343">
    <property type="entry name" value="RsuA_PseudoU_synthase"/>
</dbReference>
<evidence type="ECO:0000313" key="15">
    <source>
        <dbReference type="Proteomes" id="UP000252182"/>
    </source>
</evidence>
<accession>A0A345D7X9</accession>
<evidence type="ECO:0000256" key="3">
    <source>
        <dbReference type="ARBA" id="ARBA00036535"/>
    </source>
</evidence>
<dbReference type="InterPro" id="IPR020094">
    <property type="entry name" value="TruA/RsuA/RluB/E/F_N"/>
</dbReference>
<protein>
    <recommendedName>
        <fullName evidence="5">Dual-specificity RNA pseudouridine synthase RluF</fullName>
        <ecNumber evidence="4">5.4.99.21</ecNumber>
    </recommendedName>
    <alternativeName>
        <fullName evidence="7">23S rRNA pseudouridine(2604) synthase</fullName>
    </alternativeName>
    <alternativeName>
        <fullName evidence="9">Ribosomal large subunit pseudouridine synthase F</fullName>
    </alternativeName>
    <alternativeName>
        <fullName evidence="8">rRNA pseudouridylate synthase F</fullName>
    </alternativeName>
    <alternativeName>
        <fullName evidence="10">rRNA-uridine isomerase F</fullName>
    </alternativeName>
    <alternativeName>
        <fullName evidence="6">tRNA(Tyr) pseudouridine(35) synthase</fullName>
    </alternativeName>
</protein>
<reference evidence="15" key="1">
    <citation type="submission" date="2018-07" db="EMBL/GenBank/DDBJ databases">
        <authorList>
            <person name="Kim H."/>
        </authorList>
    </citation>
    <scope>NUCLEOTIDE SEQUENCE [LARGE SCALE GENOMIC DNA]</scope>
    <source>
        <strain evidence="15">F02</strain>
    </source>
</reference>
<evidence type="ECO:0000256" key="2">
    <source>
        <dbReference type="ARBA" id="ARBA00036390"/>
    </source>
</evidence>
<evidence type="ECO:0000256" key="5">
    <source>
        <dbReference type="ARBA" id="ARBA00039989"/>
    </source>
</evidence>
<dbReference type="InterPro" id="IPR036986">
    <property type="entry name" value="S4_RNA-bd_sf"/>
</dbReference>
<dbReference type="EMBL" id="CP031124">
    <property type="protein sequence ID" value="AXF84467.1"/>
    <property type="molecule type" value="Genomic_DNA"/>
</dbReference>
<dbReference type="Gene3D" id="3.10.290.10">
    <property type="entry name" value="RNA-binding S4 domain"/>
    <property type="match status" value="1"/>
</dbReference>
<dbReference type="Pfam" id="PF01479">
    <property type="entry name" value="S4"/>
    <property type="match status" value="1"/>
</dbReference>
<dbReference type="PANTHER" id="PTHR47683">
    <property type="entry name" value="PSEUDOURIDINE SYNTHASE FAMILY PROTEIN-RELATED"/>
    <property type="match status" value="1"/>
</dbReference>
<dbReference type="PROSITE" id="PS50889">
    <property type="entry name" value="S4"/>
    <property type="match status" value="1"/>
</dbReference>
<dbReference type="NCBIfam" id="TIGR00093">
    <property type="entry name" value="pseudouridine synthase"/>
    <property type="match status" value="1"/>
</dbReference>
<dbReference type="CDD" id="cd00165">
    <property type="entry name" value="S4"/>
    <property type="match status" value="1"/>
</dbReference>
<evidence type="ECO:0000256" key="6">
    <source>
        <dbReference type="ARBA" id="ARBA00041420"/>
    </source>
</evidence>
<evidence type="ECO:0000256" key="9">
    <source>
        <dbReference type="ARBA" id="ARBA00042890"/>
    </source>
</evidence>
<dbReference type="SUPFAM" id="SSF55174">
    <property type="entry name" value="Alpha-L RNA-binding motif"/>
    <property type="match status" value="1"/>
</dbReference>
<proteinExistence type="predicted"/>
<evidence type="ECO:0000256" key="10">
    <source>
        <dbReference type="ARBA" id="ARBA00043147"/>
    </source>
</evidence>
<dbReference type="InterPro" id="IPR000748">
    <property type="entry name" value="PsdUridine_synth_RsuA/RluB/E/F"/>
</dbReference>
<comment type="catalytic activity">
    <reaction evidence="2">
        <text>uridine(35) in tRNA(Tyr) = pseudouridine(35) in tRNA(Tyr)</text>
        <dbReference type="Rhea" id="RHEA:60556"/>
        <dbReference type="Rhea" id="RHEA-COMP:15607"/>
        <dbReference type="Rhea" id="RHEA-COMP:15608"/>
        <dbReference type="ChEBI" id="CHEBI:65314"/>
        <dbReference type="ChEBI" id="CHEBI:65315"/>
    </reaction>
</comment>
<keyword evidence="1 14" id="KW-0413">Isomerase</keyword>
<dbReference type="Gene3D" id="3.30.70.1560">
    <property type="entry name" value="Alpha-L RNA-binding motif"/>
    <property type="match status" value="1"/>
</dbReference>
<dbReference type="Gene3D" id="3.30.70.580">
    <property type="entry name" value="Pseudouridine synthase I, catalytic domain, N-terminal subdomain"/>
    <property type="match status" value="1"/>
</dbReference>
<dbReference type="PANTHER" id="PTHR47683:SF2">
    <property type="entry name" value="RNA-BINDING S4 DOMAIN-CONTAINING PROTEIN"/>
    <property type="match status" value="1"/>
</dbReference>
<keyword evidence="15" id="KW-1185">Reference proteome</keyword>
<dbReference type="OrthoDB" id="9807213at2"/>
<dbReference type="FunFam" id="3.30.70.1560:FF:000005">
    <property type="entry name" value="RNA pseudouridylate synthase"/>
    <property type="match status" value="1"/>
</dbReference>
<dbReference type="KEGG" id="hyf:DTO96_100175"/>
<dbReference type="SMART" id="SM00363">
    <property type="entry name" value="S4"/>
    <property type="match status" value="1"/>
</dbReference>
<evidence type="ECO:0000256" key="12">
    <source>
        <dbReference type="SAM" id="MobiDB-lite"/>
    </source>
</evidence>
<feature type="compositionally biased region" description="Basic and acidic residues" evidence="12">
    <location>
        <begin position="51"/>
        <end position="355"/>
    </location>
</feature>
<dbReference type="InterPro" id="IPR002942">
    <property type="entry name" value="S4_RNA-bd"/>
</dbReference>
<dbReference type="GO" id="GO:0003723">
    <property type="term" value="F:RNA binding"/>
    <property type="evidence" value="ECO:0007669"/>
    <property type="project" value="UniProtKB-KW"/>
</dbReference>
<sequence>MSKTLKIGTRGDAPVNSERTRQPLRGRNRNNQSAVPARPAHTESHPSGYGDKPRGNFNDRNDRPPRRDGDAPRRDFGDRPQRSFDDKPRSNFGDRPRGNFNDRNDRPPRRDGDAPRRDFGDRPQRSFDDKPRGNFGDRPRSNFSDRNDRPPRRDGDAPRRDFGDRPQRSFDDKPRGTFGDRPRSNFSDRNDRPPRRDGDAPRRDFGDRPQRSFDDKPRGSFGDRPRSNTGERNDRPPRRDGDAPRRDFGDRPQRSFDDKPRGNFGDRPRGNFSDRNDRPPRRDGDAPRRDFGDRPQRSFDDKPRGSFGDRPRSNTGERNDRPPRRDGDAPRRDFGDRPQRSFDDKPRAPRREVEVVLREASDYAASRGREPRATDRDPNAGIRVSKYLTETGVCSRREADHYIEKGWVTVNGKRAALGQRVLPTDNIQLARQLTAAQEKRMTILINKPVGFVSGQAEDGYIPAVNLIEPASRWEGDTTSHELENVHVRGMAPAGRLDIDSTGLLVLTQDGRIAKALIGDKSEIDKEYLVRVEGELSEDGLALLNHGLELDGIPLRPAQVTWQNDDQLRFVLTEGKKRQIRRMCELVGLHVVGLKRIRIGKVTLGDLPVGQWRYLRDDEAF</sequence>
<dbReference type="GO" id="GO:0160138">
    <property type="term" value="F:23S rRNA pseudouridine(2604) synthase activity"/>
    <property type="evidence" value="ECO:0007669"/>
    <property type="project" value="UniProtKB-EC"/>
</dbReference>
<evidence type="ECO:0000313" key="14">
    <source>
        <dbReference type="EMBL" id="AXF84467.1"/>
    </source>
</evidence>
<feature type="region of interest" description="Disordered" evidence="12">
    <location>
        <begin position="1"/>
        <end position="355"/>
    </location>
</feature>
<dbReference type="EC" id="5.4.99.21" evidence="4"/>
<dbReference type="RefSeq" id="WP_114561765.1">
    <property type="nucleotide sequence ID" value="NZ_CP031124.1"/>
</dbReference>
<feature type="domain" description="RNA-binding S4" evidence="13">
    <location>
        <begin position="382"/>
        <end position="438"/>
    </location>
</feature>
<dbReference type="InterPro" id="IPR042092">
    <property type="entry name" value="PsdUridine_s_RsuA/RluB/E/F_cat"/>
</dbReference>
<evidence type="ECO:0000256" key="1">
    <source>
        <dbReference type="ARBA" id="ARBA00023235"/>
    </source>
</evidence>
<gene>
    <name evidence="14" type="primary">rluF</name>
    <name evidence="14" type="ORF">DTO96_100175</name>
</gene>
<evidence type="ECO:0000256" key="8">
    <source>
        <dbReference type="ARBA" id="ARBA00042843"/>
    </source>
</evidence>
<evidence type="ECO:0000256" key="7">
    <source>
        <dbReference type="ARBA" id="ARBA00041697"/>
    </source>
</evidence>
<keyword evidence="11" id="KW-0694">RNA-binding</keyword>
<dbReference type="AlphaFoldDB" id="A0A345D7X9"/>
<evidence type="ECO:0000259" key="13">
    <source>
        <dbReference type="SMART" id="SM00363"/>
    </source>
</evidence>
<dbReference type="InterPro" id="IPR020103">
    <property type="entry name" value="PsdUridine_synth_cat_dom_sf"/>
</dbReference>
<dbReference type="InterPro" id="IPR006145">
    <property type="entry name" value="PsdUridine_synth_RsuA/RluA"/>
</dbReference>
<comment type="catalytic activity">
    <reaction evidence="3">
        <text>uridine(2604) in 23S rRNA = pseudouridine(2604) in 23S rRNA</text>
        <dbReference type="Rhea" id="RHEA:38875"/>
        <dbReference type="Rhea" id="RHEA-COMP:10093"/>
        <dbReference type="Rhea" id="RHEA-COMP:10094"/>
        <dbReference type="ChEBI" id="CHEBI:65314"/>
        <dbReference type="ChEBI" id="CHEBI:65315"/>
        <dbReference type="EC" id="5.4.99.21"/>
    </reaction>
</comment>
<evidence type="ECO:0000256" key="11">
    <source>
        <dbReference type="PROSITE-ProRule" id="PRU00182"/>
    </source>
</evidence>
<dbReference type="Pfam" id="PF00849">
    <property type="entry name" value="PseudoU_synth_2"/>
    <property type="match status" value="1"/>
</dbReference>
<dbReference type="SUPFAM" id="SSF55120">
    <property type="entry name" value="Pseudouridine synthase"/>
    <property type="match status" value="1"/>
</dbReference>
<organism evidence="14 15">
    <name type="scientific">Ephemeroptericola cinctiostellae</name>
    <dbReference type="NCBI Taxonomy" id="2268024"/>
    <lineage>
        <taxon>Bacteria</taxon>
        <taxon>Pseudomonadati</taxon>
        <taxon>Pseudomonadota</taxon>
        <taxon>Betaproteobacteria</taxon>
        <taxon>Burkholderiales</taxon>
        <taxon>Burkholderiaceae</taxon>
        <taxon>Ephemeroptericola</taxon>
    </lineage>
</organism>
<name>A0A345D7X9_9BURK</name>
<dbReference type="Proteomes" id="UP000252182">
    <property type="component" value="Chromosome"/>
</dbReference>
<evidence type="ECO:0000256" key="4">
    <source>
        <dbReference type="ARBA" id="ARBA00038922"/>
    </source>
</evidence>
<dbReference type="GO" id="GO:0000455">
    <property type="term" value="P:enzyme-directed rRNA pseudouridine synthesis"/>
    <property type="evidence" value="ECO:0007669"/>
    <property type="project" value="UniProtKB-ARBA"/>
</dbReference>